<organism evidence="1 2">
    <name type="scientific">Mycobacterium canetti</name>
    <dbReference type="NCBI Taxonomy" id="78331"/>
    <lineage>
        <taxon>Bacteria</taxon>
        <taxon>Bacillati</taxon>
        <taxon>Actinomycetota</taxon>
        <taxon>Actinomycetes</taxon>
        <taxon>Mycobacteriales</taxon>
        <taxon>Mycobacteriaceae</taxon>
        <taxon>Mycobacterium</taxon>
        <taxon>Mycobacterium tuberculosis complex</taxon>
    </lineage>
</organism>
<comment type="caution">
    <text evidence="1">The sequence shown here is derived from an EMBL/GenBank/DDBJ whole genome shotgun (WGS) entry which is preliminary data.</text>
</comment>
<evidence type="ECO:0000313" key="2">
    <source>
        <dbReference type="Proteomes" id="UP001485476"/>
    </source>
</evidence>
<proteinExistence type="predicted"/>
<accession>A0ABV1MHU2</accession>
<protein>
    <submittedName>
        <fullName evidence="1">Uncharacterized protein</fullName>
    </submittedName>
</protein>
<keyword evidence="2" id="KW-1185">Reference proteome</keyword>
<evidence type="ECO:0000313" key="1">
    <source>
        <dbReference type="EMBL" id="MEQ6320598.1"/>
    </source>
</evidence>
<name>A0ABV1MHU2_9MYCO</name>
<dbReference type="EMBL" id="JBEEEP010000021">
    <property type="protein sequence ID" value="MEQ6320598.1"/>
    <property type="molecule type" value="Genomic_DNA"/>
</dbReference>
<gene>
    <name evidence="1" type="ORF">ABDZ14_10010</name>
</gene>
<dbReference type="Proteomes" id="UP001485476">
    <property type="component" value="Unassembled WGS sequence"/>
</dbReference>
<reference evidence="1 2" key="1">
    <citation type="submission" date="2024-05" db="EMBL/GenBank/DDBJ databases">
        <title>Whole genome sequences of Mycobacterium canettii strains associated with human tuberculosis in Canada.</title>
        <authorList>
            <person name="Islam M.R."/>
            <person name="Soualhine H."/>
        </authorList>
    </citation>
    <scope>NUCLEOTIDE SEQUENCE [LARGE SCALE GENOMIC DNA]</scope>
    <source>
        <strain evidence="1 2">1901080</strain>
    </source>
</reference>
<sequence length="85" mass="9793">MAAKVRETPCAARRCAYGTQCTCEHYRDWPIDPPRIRPWLGRRAEAFRWGHRTGRRDACRRLWQHLDAAGRQLAAAIADEGSDDD</sequence>
<dbReference type="RefSeq" id="WP_041930619.1">
    <property type="nucleotide sequence ID" value="NZ_JBEEEP010000021.1"/>
</dbReference>